<evidence type="ECO:0000256" key="1">
    <source>
        <dbReference type="SAM" id="SignalP"/>
    </source>
</evidence>
<dbReference type="Pfam" id="PF07588">
    <property type="entry name" value="DUF1554"/>
    <property type="match status" value="2"/>
</dbReference>
<evidence type="ECO:0000313" key="4">
    <source>
        <dbReference type="Proteomes" id="UP000189337"/>
    </source>
</evidence>
<dbReference type="EMBL" id="MTSU01000027">
    <property type="protein sequence ID" value="ONF91077.1"/>
    <property type="molecule type" value="Genomic_DNA"/>
</dbReference>
<feature type="domain" description="DUF1554" evidence="2">
    <location>
        <begin position="296"/>
        <end position="424"/>
    </location>
</feature>
<organism evidence="3 4">
    <name type="scientific">Leptospira santarosai</name>
    <dbReference type="NCBI Taxonomy" id="28183"/>
    <lineage>
        <taxon>Bacteria</taxon>
        <taxon>Pseudomonadati</taxon>
        <taxon>Spirochaetota</taxon>
        <taxon>Spirochaetia</taxon>
        <taxon>Leptospirales</taxon>
        <taxon>Leptospiraceae</taxon>
        <taxon>Leptospira</taxon>
    </lineage>
</organism>
<protein>
    <recommendedName>
        <fullName evidence="2">DUF1554 domain-containing protein</fullName>
    </recommendedName>
</protein>
<reference evidence="3 4" key="1">
    <citation type="submission" date="2017-01" db="EMBL/GenBank/DDBJ databases">
        <title>Comparative genomic analysis of Brazilian Leptospira santarosai.</title>
        <authorList>
            <person name="Moreno L.Z."/>
            <person name="Miraglia F."/>
            <person name="Kremer F.S."/>
            <person name="Eslabao M.R."/>
            <person name="Lilenbaum W."/>
            <person name="Dellagostin O.A."/>
            <person name="Moreno A.M."/>
        </authorList>
    </citation>
    <scope>NUCLEOTIDE SEQUENCE [LARGE SCALE GENOMIC DNA]</scope>
    <source>
        <strain evidence="3 4">M52/8-19</strain>
    </source>
</reference>
<feature type="signal peptide" evidence="1">
    <location>
        <begin position="1"/>
        <end position="24"/>
    </location>
</feature>
<dbReference type="PROSITE" id="PS51257">
    <property type="entry name" value="PROKAR_LIPOPROTEIN"/>
    <property type="match status" value="1"/>
</dbReference>
<comment type="caution">
    <text evidence="3">The sequence shown here is derived from an EMBL/GenBank/DDBJ whole genome shotgun (WGS) entry which is preliminary data.</text>
</comment>
<dbReference type="InterPro" id="IPR016187">
    <property type="entry name" value="CTDL_fold"/>
</dbReference>
<name>A0AB73M9C7_9LEPT</name>
<dbReference type="InterPro" id="IPR016186">
    <property type="entry name" value="C-type_lectin-like/link_sf"/>
</dbReference>
<dbReference type="Proteomes" id="UP000189337">
    <property type="component" value="Unassembled WGS sequence"/>
</dbReference>
<dbReference type="Gene3D" id="3.10.100.10">
    <property type="entry name" value="Mannose-Binding Protein A, subunit A"/>
    <property type="match status" value="2"/>
</dbReference>
<evidence type="ECO:0000259" key="2">
    <source>
        <dbReference type="Pfam" id="PF07588"/>
    </source>
</evidence>
<dbReference type="RefSeq" id="WP_046944569.1">
    <property type="nucleotide sequence ID" value="NZ_CP028370.1"/>
</dbReference>
<feature type="domain" description="DUF1554" evidence="2">
    <location>
        <begin position="97"/>
        <end position="236"/>
    </location>
</feature>
<dbReference type="AlphaFoldDB" id="A0AB73M9C7"/>
<dbReference type="SUPFAM" id="SSF56436">
    <property type="entry name" value="C-type lectin-like"/>
    <property type="match status" value="2"/>
</dbReference>
<proteinExistence type="predicted"/>
<evidence type="ECO:0000313" key="3">
    <source>
        <dbReference type="EMBL" id="ONF91077.1"/>
    </source>
</evidence>
<dbReference type="InterPro" id="IPR011448">
    <property type="entry name" value="DUF1554"/>
</dbReference>
<accession>A0AB73M9C7</accession>
<sequence length="454" mass="49554">MRTKQKCGTILVLTLIFAACSKNSSEDTATLAALVTSNAATQGCIGTDCVRSGAATRDSNSAAISTNNILPDFPDEPAYYVFVTDEHNGDWKASFHLNGIVGADAYCNSHMPDNLRYGDTGSQFIPISFKAMLVDETHRRASVTANQGDGQTNWVFKPNTQYRRATDGQLITTTNSKGLIPFPMVNSFTASPYYHGIWTGLNPDWTTIPQIEFPYLKSRCNDWSSNIGVGRYGHSNVTDNTAISKRDLACSSTLADASTKIGILCVAQWPVVPRNFKYLYQVGGMDGDLSFQGKPGLYGADKLCNTDIVNNRYELSSVKGKANPFKAMVVDGINRRASVTANQGDGQIDWVLKPNTEYRRILSTWDSLVGVTNSAGLFTFPLNSTWHPFAGYNIWTGLNSDWTGAPENCGMWMNRNANGRYGDSDRTTDEAISDGVSACDNSAFIDPAILCVEQ</sequence>
<feature type="chain" id="PRO_5044503940" description="DUF1554 domain-containing protein" evidence="1">
    <location>
        <begin position="25"/>
        <end position="454"/>
    </location>
</feature>
<gene>
    <name evidence="3" type="ORF">BWD14_18515</name>
</gene>
<keyword evidence="1" id="KW-0732">Signal</keyword>